<dbReference type="Proteomes" id="UP001165190">
    <property type="component" value="Unassembled WGS sequence"/>
</dbReference>
<evidence type="ECO:0000256" key="1">
    <source>
        <dbReference type="SAM" id="MobiDB-lite"/>
    </source>
</evidence>
<dbReference type="EMBL" id="BSYR01000010">
    <property type="protein sequence ID" value="GMI70900.1"/>
    <property type="molecule type" value="Genomic_DNA"/>
</dbReference>
<evidence type="ECO:0000313" key="3">
    <source>
        <dbReference type="Proteomes" id="UP001165190"/>
    </source>
</evidence>
<accession>A0A9W7H7R3</accession>
<proteinExistence type="predicted"/>
<reference evidence="2" key="1">
    <citation type="submission" date="2023-05" db="EMBL/GenBank/DDBJ databases">
        <title>Genome and transcriptome analyses reveal genes involved in the formation of fine ridges on petal epidermal cells in Hibiscus trionum.</title>
        <authorList>
            <person name="Koshimizu S."/>
            <person name="Masuda S."/>
            <person name="Ishii T."/>
            <person name="Shirasu K."/>
            <person name="Hoshino A."/>
            <person name="Arita M."/>
        </authorList>
    </citation>
    <scope>NUCLEOTIDE SEQUENCE</scope>
    <source>
        <strain evidence="2">Hamamatsu line</strain>
    </source>
</reference>
<comment type="caution">
    <text evidence="2">The sequence shown here is derived from an EMBL/GenBank/DDBJ whole genome shotgun (WGS) entry which is preliminary data.</text>
</comment>
<protein>
    <submittedName>
        <fullName evidence="2">Uncharacterized protein</fullName>
    </submittedName>
</protein>
<organism evidence="2 3">
    <name type="scientific">Hibiscus trionum</name>
    <name type="common">Flower of an hour</name>
    <dbReference type="NCBI Taxonomy" id="183268"/>
    <lineage>
        <taxon>Eukaryota</taxon>
        <taxon>Viridiplantae</taxon>
        <taxon>Streptophyta</taxon>
        <taxon>Embryophyta</taxon>
        <taxon>Tracheophyta</taxon>
        <taxon>Spermatophyta</taxon>
        <taxon>Magnoliopsida</taxon>
        <taxon>eudicotyledons</taxon>
        <taxon>Gunneridae</taxon>
        <taxon>Pentapetalae</taxon>
        <taxon>rosids</taxon>
        <taxon>malvids</taxon>
        <taxon>Malvales</taxon>
        <taxon>Malvaceae</taxon>
        <taxon>Malvoideae</taxon>
        <taxon>Hibiscus</taxon>
    </lineage>
</organism>
<keyword evidence="3" id="KW-1185">Reference proteome</keyword>
<feature type="compositionally biased region" description="Basic and acidic residues" evidence="1">
    <location>
        <begin position="82"/>
        <end position="95"/>
    </location>
</feature>
<dbReference type="AlphaFoldDB" id="A0A9W7H7R3"/>
<feature type="region of interest" description="Disordered" evidence="1">
    <location>
        <begin position="1"/>
        <end position="30"/>
    </location>
</feature>
<feature type="region of interest" description="Disordered" evidence="1">
    <location>
        <begin position="57"/>
        <end position="122"/>
    </location>
</feature>
<dbReference type="OrthoDB" id="849214at2759"/>
<gene>
    <name evidence="2" type="ORF">HRI_000759300</name>
</gene>
<evidence type="ECO:0000313" key="2">
    <source>
        <dbReference type="EMBL" id="GMI70900.1"/>
    </source>
</evidence>
<feature type="compositionally biased region" description="Pro residues" evidence="1">
    <location>
        <begin position="112"/>
        <end position="122"/>
    </location>
</feature>
<sequence>MCQVSQHIKPRQNGGFPSDIEVARQPTHEQCKVITTRNGKKLPGPEMKAVPIEEQALESSAANTAPAVNKQPAAATPVRTAEGTEEKDKNDEEPKPPQIRIPCEGRFEDYRPPPPFPQRLQK</sequence>
<name>A0A9W7H7R3_HIBTR</name>